<feature type="compositionally biased region" description="Basic and acidic residues" evidence="1">
    <location>
        <begin position="1"/>
        <end position="10"/>
    </location>
</feature>
<evidence type="ECO:0000313" key="2">
    <source>
        <dbReference type="EMBL" id="TPP10319.1"/>
    </source>
</evidence>
<dbReference type="RefSeq" id="WP_140826669.1">
    <property type="nucleotide sequence ID" value="NZ_VFYP01000001.1"/>
</dbReference>
<dbReference type="EMBL" id="VFYP01000001">
    <property type="protein sequence ID" value="TPP10319.1"/>
    <property type="molecule type" value="Genomic_DNA"/>
</dbReference>
<evidence type="ECO:0000256" key="1">
    <source>
        <dbReference type="SAM" id="MobiDB-lite"/>
    </source>
</evidence>
<organism evidence="2 3">
    <name type="scientific">Rhizobium glycinendophyticum</name>
    <dbReference type="NCBI Taxonomy" id="2589807"/>
    <lineage>
        <taxon>Bacteria</taxon>
        <taxon>Pseudomonadati</taxon>
        <taxon>Pseudomonadota</taxon>
        <taxon>Alphaproteobacteria</taxon>
        <taxon>Hyphomicrobiales</taxon>
        <taxon>Rhizobiaceae</taxon>
        <taxon>Rhizobium/Agrobacterium group</taxon>
        <taxon>Rhizobium</taxon>
    </lineage>
</organism>
<proteinExistence type="predicted"/>
<comment type="caution">
    <text evidence="2">The sequence shown here is derived from an EMBL/GenBank/DDBJ whole genome shotgun (WGS) entry which is preliminary data.</text>
</comment>
<dbReference type="AlphaFoldDB" id="A0A504U789"/>
<feature type="region of interest" description="Disordered" evidence="1">
    <location>
        <begin position="1"/>
        <end position="25"/>
    </location>
</feature>
<protein>
    <submittedName>
        <fullName evidence="2">Uncharacterized protein</fullName>
    </submittedName>
</protein>
<keyword evidence="3" id="KW-1185">Reference proteome</keyword>
<name>A0A504U789_9HYPH</name>
<sequence length="61" mass="6683">MTTLNQRHDQPVAQQRPPPFISPGPAFLRTNSRAAMGRLTVVDVPHNPYKSKRESAANAGT</sequence>
<gene>
    <name evidence="2" type="ORF">FJQ55_05495</name>
</gene>
<reference evidence="2 3" key="1">
    <citation type="submission" date="2019-06" db="EMBL/GenBank/DDBJ databases">
        <title>Rhizobium sp. CL12 isolated from roots of soybean.</title>
        <authorList>
            <person name="Wang C."/>
        </authorList>
    </citation>
    <scope>NUCLEOTIDE SEQUENCE [LARGE SCALE GENOMIC DNA]</scope>
    <source>
        <strain evidence="2 3">CL12</strain>
    </source>
</reference>
<accession>A0A504U789</accession>
<evidence type="ECO:0000313" key="3">
    <source>
        <dbReference type="Proteomes" id="UP000316429"/>
    </source>
</evidence>
<dbReference type="Proteomes" id="UP000316429">
    <property type="component" value="Unassembled WGS sequence"/>
</dbReference>